<dbReference type="GO" id="GO:0003677">
    <property type="term" value="F:DNA binding"/>
    <property type="evidence" value="ECO:0007669"/>
    <property type="project" value="InterPro"/>
</dbReference>
<organism evidence="2 3">
    <name type="scientific">Rhizobium sophorae</name>
    <dbReference type="NCBI Taxonomy" id="1535242"/>
    <lineage>
        <taxon>Bacteria</taxon>
        <taxon>Pseudomonadati</taxon>
        <taxon>Pseudomonadota</taxon>
        <taxon>Alphaproteobacteria</taxon>
        <taxon>Hyphomicrobiales</taxon>
        <taxon>Rhizobiaceae</taxon>
        <taxon>Rhizobium/Agrobacterium group</taxon>
        <taxon>Rhizobium</taxon>
    </lineage>
</organism>
<dbReference type="AlphaFoldDB" id="A0A7Y3WHV0"/>
<sequence length="159" mass="18146">MDLLRAARFLLGYTQEQVENSCNLTRRYLYNLEAGKHLLLPRNALVIKAYFEREGVEFLEESETHGAGVRWRNPGRLDPFRSKLFRCARGLADLSQDKLADRSGVGRKFIAQLEQDVLKGLNETSLGKLEHALRDLNIEITQETREFGAGVRWIKTAVA</sequence>
<protein>
    <submittedName>
        <fullName evidence="2">Transcriptional regulator</fullName>
    </submittedName>
</protein>
<reference evidence="2 3" key="1">
    <citation type="submission" date="2020-02" db="EMBL/GenBank/DDBJ databases">
        <authorList>
            <person name="Sun Q."/>
        </authorList>
    </citation>
    <scope>NUCLEOTIDE SEQUENCE [LARGE SCALE GENOMIC DNA]</scope>
    <source>
        <strain evidence="2 3">CCBAU 03386</strain>
    </source>
</reference>
<evidence type="ECO:0000259" key="1">
    <source>
        <dbReference type="PROSITE" id="PS50943"/>
    </source>
</evidence>
<dbReference type="Proteomes" id="UP000519972">
    <property type="component" value="Unassembled WGS sequence"/>
</dbReference>
<dbReference type="CDD" id="cd00093">
    <property type="entry name" value="HTH_XRE"/>
    <property type="match status" value="1"/>
</dbReference>
<name>A0A7Y3WHV0_9HYPH</name>
<dbReference type="InterPro" id="IPR001387">
    <property type="entry name" value="Cro/C1-type_HTH"/>
</dbReference>
<accession>A0A7Y3WHV0</accession>
<dbReference type="EMBL" id="JABFCN010000054">
    <property type="protein sequence ID" value="NNU40588.1"/>
    <property type="molecule type" value="Genomic_DNA"/>
</dbReference>
<feature type="domain" description="HTH cro/C1-type" evidence="1">
    <location>
        <begin position="4"/>
        <end position="58"/>
    </location>
</feature>
<keyword evidence="3" id="KW-1185">Reference proteome</keyword>
<proteinExistence type="predicted"/>
<evidence type="ECO:0000313" key="2">
    <source>
        <dbReference type="EMBL" id="NNU40588.1"/>
    </source>
</evidence>
<dbReference type="PROSITE" id="PS50943">
    <property type="entry name" value="HTH_CROC1"/>
    <property type="match status" value="1"/>
</dbReference>
<dbReference type="Gene3D" id="1.10.260.40">
    <property type="entry name" value="lambda repressor-like DNA-binding domains"/>
    <property type="match status" value="2"/>
</dbReference>
<comment type="caution">
    <text evidence="2">The sequence shown here is derived from an EMBL/GenBank/DDBJ whole genome shotgun (WGS) entry which is preliminary data.</text>
</comment>
<dbReference type="SMART" id="SM00530">
    <property type="entry name" value="HTH_XRE"/>
    <property type="match status" value="2"/>
</dbReference>
<dbReference type="InterPro" id="IPR010982">
    <property type="entry name" value="Lambda_DNA-bd_dom_sf"/>
</dbReference>
<evidence type="ECO:0000313" key="3">
    <source>
        <dbReference type="Proteomes" id="UP000519972"/>
    </source>
</evidence>
<dbReference type="RefSeq" id="WP_171377938.1">
    <property type="nucleotide sequence ID" value="NZ_JABFCN010000054.1"/>
</dbReference>
<dbReference type="SUPFAM" id="SSF47413">
    <property type="entry name" value="lambda repressor-like DNA-binding domains"/>
    <property type="match status" value="2"/>
</dbReference>
<gene>
    <name evidence="2" type="ORF">G9X64_29720</name>
</gene>